<reference evidence="1 2" key="1">
    <citation type="submission" date="2018-10" db="EMBL/GenBank/DDBJ databases">
        <title>Ulvibacterium marinum gen. nov., sp. nov., a novel marine bacterium of the family Flavobacteriaceae, isolated from a culture of the green alga Ulva prolifera.</title>
        <authorList>
            <person name="Zhang Z."/>
        </authorList>
    </citation>
    <scope>NUCLEOTIDE SEQUENCE [LARGE SCALE GENOMIC DNA]</scope>
    <source>
        <strain evidence="1 2">CCMM003</strain>
    </source>
</reference>
<evidence type="ECO:0000313" key="2">
    <source>
        <dbReference type="Proteomes" id="UP000276603"/>
    </source>
</evidence>
<dbReference type="OrthoDB" id="1425639at2"/>
<comment type="caution">
    <text evidence="1">The sequence shown here is derived from an EMBL/GenBank/DDBJ whole genome shotgun (WGS) entry which is preliminary data.</text>
</comment>
<dbReference type="RefSeq" id="WP_120712483.1">
    <property type="nucleotide sequence ID" value="NZ_RBCJ01000003.1"/>
</dbReference>
<evidence type="ECO:0000313" key="1">
    <source>
        <dbReference type="EMBL" id="RKN79675.1"/>
    </source>
</evidence>
<sequence>MITGNLEYVMSSFPHLYFQDSDEERLRVFSILRKYAGPSGEEKSIIAILDEEAGNYLTSRASRTLQQITLEDIHKEIFQRSKNKILSAFSTYVHRLKSDIEQLRVSRKKRVDATMAKKQPLPLTLGTPLEEEIQILKMQWDKLDGLSIGHYTDFGALIIYKLKLLLLLRWWSFDQKVGFDNFLHITKKD</sequence>
<dbReference type="AlphaFoldDB" id="A0A3B0C0S6"/>
<name>A0A3B0C0S6_9FLAO</name>
<protein>
    <recommendedName>
        <fullName evidence="3">DUF2764 family protein</fullName>
    </recommendedName>
</protein>
<evidence type="ECO:0008006" key="3">
    <source>
        <dbReference type="Google" id="ProtNLM"/>
    </source>
</evidence>
<dbReference type="EMBL" id="RBCJ01000003">
    <property type="protein sequence ID" value="RKN79675.1"/>
    <property type="molecule type" value="Genomic_DNA"/>
</dbReference>
<organism evidence="1 2">
    <name type="scientific">Ulvibacterium marinum</name>
    <dbReference type="NCBI Taxonomy" id="2419782"/>
    <lineage>
        <taxon>Bacteria</taxon>
        <taxon>Pseudomonadati</taxon>
        <taxon>Bacteroidota</taxon>
        <taxon>Flavobacteriia</taxon>
        <taxon>Flavobacteriales</taxon>
        <taxon>Flavobacteriaceae</taxon>
        <taxon>Ulvibacterium</taxon>
    </lineage>
</organism>
<accession>A0A3B0C0S6</accession>
<dbReference type="Proteomes" id="UP000276603">
    <property type="component" value="Unassembled WGS sequence"/>
</dbReference>
<proteinExistence type="predicted"/>
<keyword evidence="2" id="KW-1185">Reference proteome</keyword>
<gene>
    <name evidence="1" type="ORF">D7Z94_15380</name>
</gene>